<evidence type="ECO:0000259" key="8">
    <source>
        <dbReference type="Pfam" id="PF02892"/>
    </source>
</evidence>
<comment type="subcellular location">
    <subcellularLocation>
        <location evidence="1">Nucleus</location>
    </subcellularLocation>
</comment>
<protein>
    <recommendedName>
        <fullName evidence="8">BED-type domain-containing protein</fullName>
    </recommendedName>
</protein>
<evidence type="ECO:0000256" key="7">
    <source>
        <dbReference type="ARBA" id="ARBA00023242"/>
    </source>
</evidence>
<proteinExistence type="predicted"/>
<dbReference type="InterPro" id="IPR003656">
    <property type="entry name" value="Znf_BED"/>
</dbReference>
<evidence type="ECO:0000313" key="9">
    <source>
        <dbReference type="EMBL" id="CAF1310742.1"/>
    </source>
</evidence>
<evidence type="ECO:0000256" key="3">
    <source>
        <dbReference type="ARBA" id="ARBA00022771"/>
    </source>
</evidence>
<dbReference type="OrthoDB" id="1607513at2759"/>
<evidence type="ECO:0000313" key="10">
    <source>
        <dbReference type="Proteomes" id="UP000663882"/>
    </source>
</evidence>
<keyword evidence="5" id="KW-0805">Transcription regulation</keyword>
<dbReference type="Proteomes" id="UP000663882">
    <property type="component" value="Unassembled WGS sequence"/>
</dbReference>
<comment type="caution">
    <text evidence="9">The sequence shown here is derived from an EMBL/GenBank/DDBJ whole genome shotgun (WGS) entry which is preliminary data.</text>
</comment>
<dbReference type="InterPro" id="IPR012337">
    <property type="entry name" value="RNaseH-like_sf"/>
</dbReference>
<dbReference type="EMBL" id="CAJNOO010002985">
    <property type="protein sequence ID" value="CAF1310742.1"/>
    <property type="molecule type" value="Genomic_DNA"/>
</dbReference>
<keyword evidence="6" id="KW-0804">Transcription</keyword>
<dbReference type="GO" id="GO:0008270">
    <property type="term" value="F:zinc ion binding"/>
    <property type="evidence" value="ECO:0007669"/>
    <property type="project" value="UniProtKB-KW"/>
</dbReference>
<organism evidence="9 10">
    <name type="scientific">Rotaria sordida</name>
    <dbReference type="NCBI Taxonomy" id="392033"/>
    <lineage>
        <taxon>Eukaryota</taxon>
        <taxon>Metazoa</taxon>
        <taxon>Spiralia</taxon>
        <taxon>Gnathifera</taxon>
        <taxon>Rotifera</taxon>
        <taxon>Eurotatoria</taxon>
        <taxon>Bdelloidea</taxon>
        <taxon>Philodinida</taxon>
        <taxon>Philodinidae</taxon>
        <taxon>Rotaria</taxon>
    </lineage>
</organism>
<dbReference type="GO" id="GO:0005634">
    <property type="term" value="C:nucleus"/>
    <property type="evidence" value="ECO:0007669"/>
    <property type="project" value="UniProtKB-SubCell"/>
</dbReference>
<gene>
    <name evidence="9" type="ORF">RFH988_LOCUS30233</name>
</gene>
<sequence>MQMDSSSDVATIDLTLPTSDTQISSSNDDKMSCIVKTKIGRHGLEQYYEDFKEYIAGDLKGKTSATCILCKETVWDVKNSTSNYCRHLQRKHKAEYDLWSKNTSDKEKNVDKMKQISLEDSLSSSSHTSKYGPVHPRQVELTRMVFNDFIIGLDLPLSITEKPAFIQAMKKVDPKFHVPSRRSITSDYLPKLHEQITNNLKKACSSADFLSLTFDGWTDRRMRAFYAVTMHYIDQTGQIKAHLLAFNPLSGNHTGENLFMEYDRVSTAFSITNKIVRLITDNSSNNLSAFGELVIPGFESYFITEDDTVGSDDDDLHKINLSVSEGHCPDDNETIITRWNSQFITVSKIVDIPNVFLNDLLTEQKKGELVLSMKDLAVLREFISIFTLFAEATTRTQAEKCVSISLVVPSILGIYYDLENELKLYKYTSSLCNALLKS</sequence>
<reference evidence="9" key="1">
    <citation type="submission" date="2021-02" db="EMBL/GenBank/DDBJ databases">
        <authorList>
            <person name="Nowell W R."/>
        </authorList>
    </citation>
    <scope>NUCLEOTIDE SEQUENCE</scope>
</reference>
<evidence type="ECO:0000256" key="2">
    <source>
        <dbReference type="ARBA" id="ARBA00022723"/>
    </source>
</evidence>
<evidence type="ECO:0000256" key="5">
    <source>
        <dbReference type="ARBA" id="ARBA00023015"/>
    </source>
</evidence>
<dbReference type="PANTHER" id="PTHR46481:SF10">
    <property type="entry name" value="ZINC FINGER BED DOMAIN-CONTAINING PROTEIN 39"/>
    <property type="match status" value="1"/>
</dbReference>
<evidence type="ECO:0000256" key="4">
    <source>
        <dbReference type="ARBA" id="ARBA00022833"/>
    </source>
</evidence>
<evidence type="ECO:0000256" key="6">
    <source>
        <dbReference type="ARBA" id="ARBA00023163"/>
    </source>
</evidence>
<keyword evidence="3" id="KW-0863">Zinc-finger</keyword>
<dbReference type="PANTHER" id="PTHR46481">
    <property type="entry name" value="ZINC FINGER BED DOMAIN-CONTAINING PROTEIN 4"/>
    <property type="match status" value="1"/>
</dbReference>
<dbReference type="Pfam" id="PF02892">
    <property type="entry name" value="zf-BED"/>
    <property type="match status" value="1"/>
</dbReference>
<evidence type="ECO:0000256" key="1">
    <source>
        <dbReference type="ARBA" id="ARBA00004123"/>
    </source>
</evidence>
<dbReference type="SUPFAM" id="SSF53098">
    <property type="entry name" value="Ribonuclease H-like"/>
    <property type="match status" value="1"/>
</dbReference>
<dbReference type="InterPro" id="IPR052035">
    <property type="entry name" value="ZnF_BED_domain_contain"/>
</dbReference>
<dbReference type="AlphaFoldDB" id="A0A815ETX2"/>
<keyword evidence="4" id="KW-0862">Zinc</keyword>
<dbReference type="GO" id="GO:0003677">
    <property type="term" value="F:DNA binding"/>
    <property type="evidence" value="ECO:0007669"/>
    <property type="project" value="InterPro"/>
</dbReference>
<accession>A0A815ETX2</accession>
<feature type="domain" description="BED-type" evidence="8">
    <location>
        <begin position="62"/>
        <end position="93"/>
    </location>
</feature>
<name>A0A815ETX2_9BILA</name>
<keyword evidence="2" id="KW-0479">Metal-binding</keyword>
<keyword evidence="7" id="KW-0539">Nucleus</keyword>